<dbReference type="OrthoDB" id="529208at2"/>
<dbReference type="RefSeq" id="WP_071662000.1">
    <property type="nucleotide sequence ID" value="NZ_LUKY01000029.1"/>
</dbReference>
<dbReference type="PANTHER" id="PTHR44942:SF4">
    <property type="entry name" value="METHYLTRANSFERASE TYPE 11 DOMAIN-CONTAINING PROTEIN"/>
    <property type="match status" value="1"/>
</dbReference>
<dbReference type="GO" id="GO:0008757">
    <property type="term" value="F:S-adenosylmethionine-dependent methyltransferase activity"/>
    <property type="evidence" value="ECO:0007669"/>
    <property type="project" value="InterPro"/>
</dbReference>
<gene>
    <name evidence="5" type="ORF">A1D18_01200</name>
</gene>
<name>A0A1J8NK39_9COXI</name>
<sequence length="262" mass="29658">MLLPKNLSDLYSGTDLDILFKGNFINFGYWETVPNVISSLDVIEANKQLYHQVFKRLNPQEQDTVLELGSGHGGGCVLFSNFYVVQSLLGIDYLKEHIDHSINTHFSLVEEKKIQFLQGAAESIPLSDESISKIYTVEAFQHFNASNAVPELKRILCQGGTLVISTFFAKNSLCFVNLLNLLPKPAILADSCNGEFASLPDILHLLKKNSFTNVKLENISQYVWPGYDVWVRQNDPCIWDTNWKIAYRKGLIDYYIITATKV</sequence>
<dbReference type="STRING" id="1225476.A1D18_01200"/>
<dbReference type="Pfam" id="PF08241">
    <property type="entry name" value="Methyltransf_11"/>
    <property type="match status" value="1"/>
</dbReference>
<dbReference type="EMBL" id="LUKY01000029">
    <property type="protein sequence ID" value="OIZ95777.1"/>
    <property type="molecule type" value="Genomic_DNA"/>
</dbReference>
<proteinExistence type="inferred from homology"/>
<dbReference type="CDD" id="cd02440">
    <property type="entry name" value="AdoMet_MTases"/>
    <property type="match status" value="1"/>
</dbReference>
<dbReference type="InterPro" id="IPR029063">
    <property type="entry name" value="SAM-dependent_MTases_sf"/>
</dbReference>
<dbReference type="AlphaFoldDB" id="A0A1J8NK39"/>
<reference evidence="5 6" key="1">
    <citation type="submission" date="2016-03" db="EMBL/GenBank/DDBJ databases">
        <title>Comparative genomics of Rickettsiella.</title>
        <authorList>
            <person name="Chandler C."/>
            <person name="Wang Y."/>
        </authorList>
    </citation>
    <scope>NUCLEOTIDE SEQUENCE [LARGE SCALE GENOMIC DNA]</scope>
    <source>
        <strain evidence="5 6">RCFS May 2013</strain>
    </source>
</reference>
<evidence type="ECO:0000256" key="3">
    <source>
        <dbReference type="ARBA" id="ARBA00022679"/>
    </source>
</evidence>
<dbReference type="PANTHER" id="PTHR44942">
    <property type="entry name" value="METHYLTRANSF_11 DOMAIN-CONTAINING PROTEIN"/>
    <property type="match status" value="1"/>
</dbReference>
<dbReference type="Gene3D" id="3.40.50.150">
    <property type="entry name" value="Vaccinia Virus protein VP39"/>
    <property type="match status" value="1"/>
</dbReference>
<evidence type="ECO:0000256" key="2">
    <source>
        <dbReference type="ARBA" id="ARBA00022603"/>
    </source>
</evidence>
<keyword evidence="3" id="KW-0808">Transferase</keyword>
<dbReference type="InterPro" id="IPR051052">
    <property type="entry name" value="Diverse_substrate_MTase"/>
</dbReference>
<dbReference type="InterPro" id="IPR013216">
    <property type="entry name" value="Methyltransf_11"/>
</dbReference>
<dbReference type="Proteomes" id="UP000183924">
    <property type="component" value="Unassembled WGS sequence"/>
</dbReference>
<comment type="caution">
    <text evidence="5">The sequence shown here is derived from an EMBL/GenBank/DDBJ whole genome shotgun (WGS) entry which is preliminary data.</text>
</comment>
<protein>
    <recommendedName>
        <fullName evidence="4">Methyltransferase type 11 domain-containing protein</fullName>
    </recommendedName>
</protein>
<feature type="domain" description="Methyltransferase type 11" evidence="4">
    <location>
        <begin position="66"/>
        <end position="164"/>
    </location>
</feature>
<evidence type="ECO:0000313" key="5">
    <source>
        <dbReference type="EMBL" id="OIZ95777.1"/>
    </source>
</evidence>
<keyword evidence="2" id="KW-0489">Methyltransferase</keyword>
<evidence type="ECO:0000256" key="1">
    <source>
        <dbReference type="ARBA" id="ARBA00008361"/>
    </source>
</evidence>
<dbReference type="GO" id="GO:0032259">
    <property type="term" value="P:methylation"/>
    <property type="evidence" value="ECO:0007669"/>
    <property type="project" value="UniProtKB-KW"/>
</dbReference>
<organism evidence="5 6">
    <name type="scientific">Candidatus Rickettsiella isopodorum</name>
    <dbReference type="NCBI Taxonomy" id="1225476"/>
    <lineage>
        <taxon>Bacteria</taxon>
        <taxon>Pseudomonadati</taxon>
        <taxon>Pseudomonadota</taxon>
        <taxon>Gammaproteobacteria</taxon>
        <taxon>Legionellales</taxon>
        <taxon>Coxiellaceae</taxon>
        <taxon>Rickettsiella</taxon>
    </lineage>
</organism>
<comment type="similarity">
    <text evidence="1">Belongs to the methyltransferase superfamily.</text>
</comment>
<accession>A0A1J8NK39</accession>
<evidence type="ECO:0000259" key="4">
    <source>
        <dbReference type="Pfam" id="PF08241"/>
    </source>
</evidence>
<evidence type="ECO:0000313" key="6">
    <source>
        <dbReference type="Proteomes" id="UP000183924"/>
    </source>
</evidence>
<dbReference type="SUPFAM" id="SSF53335">
    <property type="entry name" value="S-adenosyl-L-methionine-dependent methyltransferases"/>
    <property type="match status" value="1"/>
</dbReference>
<keyword evidence="6" id="KW-1185">Reference proteome</keyword>